<evidence type="ECO:0000313" key="1">
    <source>
        <dbReference type="EMBL" id="MCQ8770950.1"/>
    </source>
</evidence>
<sequence>MTSRPRSLLTLTTPDSTLRRAAAITAARLAVLLPPGWYADLHLTGDGDIHVRPAGPGGAGDEALAGMLDHPALQGWRLAQDAAAAPCPACPAS</sequence>
<evidence type="ECO:0000313" key="2">
    <source>
        <dbReference type="Proteomes" id="UP001142374"/>
    </source>
</evidence>
<protein>
    <submittedName>
        <fullName evidence="1">Uncharacterized protein</fullName>
    </submittedName>
</protein>
<keyword evidence="2" id="KW-1185">Reference proteome</keyword>
<dbReference type="EMBL" id="JANIID010000010">
    <property type="protein sequence ID" value="MCQ8770950.1"/>
    <property type="molecule type" value="Genomic_DNA"/>
</dbReference>
<name>A0A9X2LGR9_9ACTN</name>
<comment type="caution">
    <text evidence="1">The sequence shown here is derived from an EMBL/GenBank/DDBJ whole genome shotgun (WGS) entry which is preliminary data.</text>
</comment>
<organism evidence="1 2">
    <name type="scientific">Streptomyces telluris</name>
    <dbReference type="NCBI Taxonomy" id="2720021"/>
    <lineage>
        <taxon>Bacteria</taxon>
        <taxon>Bacillati</taxon>
        <taxon>Actinomycetota</taxon>
        <taxon>Actinomycetes</taxon>
        <taxon>Kitasatosporales</taxon>
        <taxon>Streptomycetaceae</taxon>
        <taxon>Streptomyces</taxon>
    </lineage>
</organism>
<gene>
    <name evidence="1" type="ORF">NQU55_14405</name>
</gene>
<accession>A0A9X2LGR9</accession>
<reference evidence="1" key="1">
    <citation type="submission" date="2022-06" db="EMBL/GenBank/DDBJ databases">
        <title>WGS of actinobacteria.</title>
        <authorList>
            <person name="Thawai C."/>
        </authorList>
    </citation>
    <scope>NUCLEOTIDE SEQUENCE</scope>
    <source>
        <strain evidence="1">AA8</strain>
    </source>
</reference>
<dbReference type="Proteomes" id="UP001142374">
    <property type="component" value="Unassembled WGS sequence"/>
</dbReference>
<dbReference type="AlphaFoldDB" id="A0A9X2LGR9"/>
<dbReference type="RefSeq" id="WP_168095110.1">
    <property type="nucleotide sequence ID" value="NZ_JAATER010000355.1"/>
</dbReference>
<proteinExistence type="predicted"/>